<feature type="compositionally biased region" description="Basic and acidic residues" evidence="1">
    <location>
        <begin position="204"/>
        <end position="219"/>
    </location>
</feature>
<reference evidence="2 3" key="1">
    <citation type="submission" date="2018-12" db="EMBL/GenBank/DDBJ databases">
        <title>Sequencing of bacterial isolates from soil warming experiment in Harvard Forest, Massachusetts, USA.</title>
        <authorList>
            <person name="Deangelis K."/>
        </authorList>
    </citation>
    <scope>NUCLEOTIDE SEQUENCE [LARGE SCALE GENOMIC DNA]</scope>
    <source>
        <strain evidence="2 3">EB153</strain>
    </source>
</reference>
<keyword evidence="3" id="KW-1185">Reference proteome</keyword>
<organism evidence="2 3">
    <name type="scientific">Edaphobacter aggregans</name>
    <dbReference type="NCBI Taxonomy" id="570835"/>
    <lineage>
        <taxon>Bacteria</taxon>
        <taxon>Pseudomonadati</taxon>
        <taxon>Acidobacteriota</taxon>
        <taxon>Terriglobia</taxon>
        <taxon>Terriglobales</taxon>
        <taxon>Acidobacteriaceae</taxon>
        <taxon>Edaphobacter</taxon>
    </lineage>
</organism>
<sequence length="563" mass="55793">MLTAGIAMVGGGQGKSLLLPAASGEGQEGQGAFAEGFFTKSVDELMGGSAGTKAQLSTEQSVASPEKKDVMAAKDLAETGTKASAGGEISVSAGLPIAVAANVSITFGGEGLPVPQTTRGLDQSVKEALVSSPASGDVEKAVGGETPIENANELKGSAATVGAPQQSSLVVGGLSTGKGIAQVAANATFVSKEVTNGEKIRTTAEHAAETKRETKKKGSEPSIDVDAKTAVSSVDTSLLPQDIGTATLSPAAVLPVSVNVLAVSKVETGVASAKNSRVGSVGWKANVGIAANDVKGGVEREKEMVTAFATTNAVGIHSAVGHSPNAEAVGSKTEVLSTPGSGGAGAKLEGTGAMVAAAGVPVAVVDGSSVQGVVVQKHSSVLGNDGGLRADTVDAAATQSQGASGGDAVLVNDGHTMLKATPTSLEVGVSNGSHGWLKIRAELTDGGAVNASVFAASSAGQEMLHRELPSLTAYLQAERLGVNTVVVHAATATTDSRDFSEALSRGDQRDQTKQGSSGDARQGWTADEPVSFAGLEGADVDAHSSTMYGEGGSGGGGWLSVRA</sequence>
<evidence type="ECO:0000313" key="3">
    <source>
        <dbReference type="Proteomes" id="UP000269669"/>
    </source>
</evidence>
<protein>
    <recommendedName>
        <fullName evidence="4">Flagellar hook-length control protein FliK</fullName>
    </recommendedName>
</protein>
<proteinExistence type="predicted"/>
<feature type="compositionally biased region" description="Gly residues" evidence="1">
    <location>
        <begin position="549"/>
        <end position="563"/>
    </location>
</feature>
<name>A0A428MRE6_9BACT</name>
<dbReference type="AlphaFoldDB" id="A0A428MRE6"/>
<feature type="region of interest" description="Disordered" evidence="1">
    <location>
        <begin position="542"/>
        <end position="563"/>
    </location>
</feature>
<feature type="compositionally biased region" description="Basic and acidic residues" evidence="1">
    <location>
        <begin position="497"/>
        <end position="512"/>
    </location>
</feature>
<dbReference type="RefSeq" id="WP_125487679.1">
    <property type="nucleotide sequence ID" value="NZ_RSDW01000001.1"/>
</dbReference>
<evidence type="ECO:0000256" key="1">
    <source>
        <dbReference type="SAM" id="MobiDB-lite"/>
    </source>
</evidence>
<dbReference type="OrthoDB" id="123532at2"/>
<dbReference type="EMBL" id="RSDW01000001">
    <property type="protein sequence ID" value="RSL19459.1"/>
    <property type="molecule type" value="Genomic_DNA"/>
</dbReference>
<gene>
    <name evidence="2" type="ORF">EDE15_5128</name>
</gene>
<feature type="region of interest" description="Disordered" evidence="1">
    <location>
        <begin position="497"/>
        <end position="525"/>
    </location>
</feature>
<dbReference type="Proteomes" id="UP000269669">
    <property type="component" value="Unassembled WGS sequence"/>
</dbReference>
<evidence type="ECO:0008006" key="4">
    <source>
        <dbReference type="Google" id="ProtNLM"/>
    </source>
</evidence>
<feature type="region of interest" description="Disordered" evidence="1">
    <location>
        <begin position="204"/>
        <end position="224"/>
    </location>
</feature>
<evidence type="ECO:0000313" key="2">
    <source>
        <dbReference type="EMBL" id="RSL19459.1"/>
    </source>
</evidence>
<accession>A0A428MRE6</accession>
<comment type="caution">
    <text evidence="2">The sequence shown here is derived from an EMBL/GenBank/DDBJ whole genome shotgun (WGS) entry which is preliminary data.</text>
</comment>